<dbReference type="EMBL" id="AJAT01000012">
    <property type="protein sequence ID" value="EOL45558.1"/>
    <property type="molecule type" value="Genomic_DNA"/>
</dbReference>
<evidence type="ECO:0000256" key="13">
    <source>
        <dbReference type="ARBA" id="ARBA00040841"/>
    </source>
</evidence>
<evidence type="ECO:0000256" key="3">
    <source>
        <dbReference type="ARBA" id="ARBA00012438"/>
    </source>
</evidence>
<dbReference type="SMART" id="SM00388">
    <property type="entry name" value="HisKA"/>
    <property type="match status" value="1"/>
</dbReference>
<reference evidence="17 18" key="1">
    <citation type="submission" date="2013-02" db="EMBL/GenBank/DDBJ databases">
        <title>The Genome Sequence of Enterococcus phoeniculicola BAA-412.</title>
        <authorList>
            <consortium name="The Broad Institute Genome Sequencing Platform"/>
            <consortium name="The Broad Institute Genome Sequencing Center for Infectious Disease"/>
            <person name="Earl A.M."/>
            <person name="Gilmore M.S."/>
            <person name="Lebreton F."/>
            <person name="Walker B."/>
            <person name="Young S.K."/>
            <person name="Zeng Q."/>
            <person name="Gargeya S."/>
            <person name="Fitzgerald M."/>
            <person name="Haas B."/>
            <person name="Abouelleil A."/>
            <person name="Alvarado L."/>
            <person name="Arachchi H.M."/>
            <person name="Berlin A.M."/>
            <person name="Chapman S.B."/>
            <person name="Dewar J."/>
            <person name="Goldberg J."/>
            <person name="Griggs A."/>
            <person name="Gujja S."/>
            <person name="Hansen M."/>
            <person name="Howarth C."/>
            <person name="Imamovic A."/>
            <person name="Larimer J."/>
            <person name="McCowan C."/>
            <person name="Murphy C."/>
            <person name="Neiman D."/>
            <person name="Pearson M."/>
            <person name="Priest M."/>
            <person name="Roberts A."/>
            <person name="Saif S."/>
            <person name="Shea T."/>
            <person name="Sisk P."/>
            <person name="Sykes S."/>
            <person name="Wortman J."/>
            <person name="Nusbaum C."/>
            <person name="Birren B."/>
        </authorList>
    </citation>
    <scope>NUCLEOTIDE SEQUENCE [LARGE SCALE GENOMIC DNA]</scope>
    <source>
        <strain evidence="17 18">ATCC BAA-412</strain>
    </source>
</reference>
<dbReference type="SUPFAM" id="SSF55874">
    <property type="entry name" value="ATPase domain of HSP90 chaperone/DNA topoisomerase II/histidine kinase"/>
    <property type="match status" value="1"/>
</dbReference>
<evidence type="ECO:0000256" key="5">
    <source>
        <dbReference type="ARBA" id="ARBA00022679"/>
    </source>
</evidence>
<evidence type="ECO:0000256" key="9">
    <source>
        <dbReference type="ARBA" id="ARBA00023012"/>
    </source>
</evidence>
<evidence type="ECO:0000256" key="4">
    <source>
        <dbReference type="ARBA" id="ARBA00022553"/>
    </source>
</evidence>
<gene>
    <name evidence="17" type="ORF">UC3_01448</name>
</gene>
<dbReference type="GO" id="GO:0005886">
    <property type="term" value="C:plasma membrane"/>
    <property type="evidence" value="ECO:0007669"/>
    <property type="project" value="TreeGrafter"/>
</dbReference>
<feature type="transmembrane region" description="Helical" evidence="14">
    <location>
        <begin position="29"/>
        <end position="56"/>
    </location>
</feature>
<keyword evidence="9" id="KW-0902">Two-component regulatory system</keyword>
<dbReference type="Pfam" id="PF00512">
    <property type="entry name" value="HisKA"/>
    <property type="match status" value="1"/>
</dbReference>
<proteinExistence type="predicted"/>
<dbReference type="SUPFAM" id="SSF47384">
    <property type="entry name" value="Homodimeric domain of signal transducing histidine kinase"/>
    <property type="match status" value="1"/>
</dbReference>
<dbReference type="EC" id="2.7.13.3" evidence="3"/>
<evidence type="ECO:0000313" key="17">
    <source>
        <dbReference type="EMBL" id="EOL45558.1"/>
    </source>
</evidence>
<organism evidence="17 18">
    <name type="scientific">Enterococcus phoeniculicola ATCC BAA-412</name>
    <dbReference type="NCBI Taxonomy" id="1158610"/>
    <lineage>
        <taxon>Bacteria</taxon>
        <taxon>Bacillati</taxon>
        <taxon>Bacillota</taxon>
        <taxon>Bacilli</taxon>
        <taxon>Lactobacillales</taxon>
        <taxon>Enterococcaceae</taxon>
        <taxon>Enterococcus</taxon>
    </lineage>
</organism>
<dbReference type="Gene3D" id="1.10.287.130">
    <property type="match status" value="1"/>
</dbReference>
<dbReference type="PANTHER" id="PTHR45528:SF11">
    <property type="entry name" value="HISTIDINE KINASE"/>
    <property type="match status" value="1"/>
</dbReference>
<keyword evidence="4" id="KW-0597">Phosphoprotein</keyword>
<dbReference type="GO" id="GO:0000155">
    <property type="term" value="F:phosphorelay sensor kinase activity"/>
    <property type="evidence" value="ECO:0007669"/>
    <property type="project" value="InterPro"/>
</dbReference>
<dbReference type="SUPFAM" id="SSF158472">
    <property type="entry name" value="HAMP domain-like"/>
    <property type="match status" value="1"/>
</dbReference>
<evidence type="ECO:0000256" key="14">
    <source>
        <dbReference type="SAM" id="Phobius"/>
    </source>
</evidence>
<feature type="domain" description="Histidine kinase" evidence="15">
    <location>
        <begin position="114"/>
        <end position="325"/>
    </location>
</feature>
<dbReference type="InterPro" id="IPR004358">
    <property type="entry name" value="Sig_transdc_His_kin-like_C"/>
</dbReference>
<dbReference type="Gene3D" id="6.10.340.10">
    <property type="match status" value="1"/>
</dbReference>
<evidence type="ECO:0000313" key="18">
    <source>
        <dbReference type="Proteomes" id="UP000013785"/>
    </source>
</evidence>
<dbReference type="InterPro" id="IPR003661">
    <property type="entry name" value="HisK_dim/P_dom"/>
</dbReference>
<evidence type="ECO:0000259" key="16">
    <source>
        <dbReference type="PROSITE" id="PS50885"/>
    </source>
</evidence>
<dbReference type="CDD" id="cd06225">
    <property type="entry name" value="HAMP"/>
    <property type="match status" value="1"/>
</dbReference>
<dbReference type="Proteomes" id="UP000013785">
    <property type="component" value="Unassembled WGS sequence"/>
</dbReference>
<keyword evidence="11 14" id="KW-0472">Membrane</keyword>
<dbReference type="HOGENOM" id="CLU_000445_89_3_9"/>
<dbReference type="CDD" id="cd00082">
    <property type="entry name" value="HisKA"/>
    <property type="match status" value="1"/>
</dbReference>
<dbReference type="InterPro" id="IPR050398">
    <property type="entry name" value="HssS/ArlS-like"/>
</dbReference>
<evidence type="ECO:0000256" key="12">
    <source>
        <dbReference type="ARBA" id="ARBA00037219"/>
    </source>
</evidence>
<evidence type="ECO:0000256" key="10">
    <source>
        <dbReference type="ARBA" id="ARBA00023026"/>
    </source>
</evidence>
<comment type="catalytic activity">
    <reaction evidence="1">
        <text>ATP + protein L-histidine = ADP + protein N-phospho-L-histidine.</text>
        <dbReference type="EC" id="2.7.13.3"/>
    </reaction>
</comment>
<dbReference type="AlphaFoldDB" id="R3TWQ4"/>
<accession>R3TWQ4</accession>
<protein>
    <recommendedName>
        <fullName evidence="13">Heme sensor protein HssS</fullName>
        <ecNumber evidence="3">2.7.13.3</ecNumber>
    </recommendedName>
</protein>
<keyword evidence="8 14" id="KW-1133">Transmembrane helix</keyword>
<dbReference type="InterPro" id="IPR036097">
    <property type="entry name" value="HisK_dim/P_sf"/>
</dbReference>
<evidence type="ECO:0000256" key="7">
    <source>
        <dbReference type="ARBA" id="ARBA00022777"/>
    </source>
</evidence>
<dbReference type="SMART" id="SM00304">
    <property type="entry name" value="HAMP"/>
    <property type="match status" value="1"/>
</dbReference>
<comment type="subcellular location">
    <subcellularLocation>
        <location evidence="2">Membrane</location>
        <topology evidence="2">Multi-pass membrane protein</topology>
    </subcellularLocation>
</comment>
<evidence type="ECO:0000256" key="11">
    <source>
        <dbReference type="ARBA" id="ARBA00023136"/>
    </source>
</evidence>
<evidence type="ECO:0000259" key="15">
    <source>
        <dbReference type="PROSITE" id="PS50109"/>
    </source>
</evidence>
<dbReference type="Gene3D" id="3.30.565.10">
    <property type="entry name" value="Histidine kinase-like ATPase, C-terminal domain"/>
    <property type="match status" value="1"/>
</dbReference>
<comment type="function">
    <text evidence="12">Member of the two-component regulatory system HssS/HssR involved in intracellular heme homeostasis and tempering of staphylococcal virulence. HssS functions as a heme sensor histidine kinase which is autophosphorylated at a histidine residue and transfers its phosphate group to an aspartate residue of HssR. HssR/HssS activates the expression of hrtAB, an efflux pump, in response to extracellular heme, hemin, hemoglobin or blood.</text>
</comment>
<dbReference type="FunFam" id="1.10.287.130:FF:000001">
    <property type="entry name" value="Two-component sensor histidine kinase"/>
    <property type="match status" value="1"/>
</dbReference>
<name>R3TWQ4_9ENTE</name>
<dbReference type="STRING" id="154621.RV11_GL000002"/>
<dbReference type="InterPro" id="IPR005467">
    <property type="entry name" value="His_kinase_dom"/>
</dbReference>
<dbReference type="InterPro" id="IPR003594">
    <property type="entry name" value="HATPase_dom"/>
</dbReference>
<dbReference type="CDD" id="cd00075">
    <property type="entry name" value="HATPase"/>
    <property type="match status" value="1"/>
</dbReference>
<dbReference type="PROSITE" id="PS50109">
    <property type="entry name" value="HIS_KIN"/>
    <property type="match status" value="1"/>
</dbReference>
<dbReference type="PRINTS" id="PR00344">
    <property type="entry name" value="BCTRLSENSOR"/>
</dbReference>
<dbReference type="InterPro" id="IPR003660">
    <property type="entry name" value="HAMP_dom"/>
</dbReference>
<dbReference type="Pfam" id="PF02518">
    <property type="entry name" value="HATPase_c"/>
    <property type="match status" value="1"/>
</dbReference>
<keyword evidence="18" id="KW-1185">Reference proteome</keyword>
<dbReference type="PANTHER" id="PTHR45528">
    <property type="entry name" value="SENSOR HISTIDINE KINASE CPXA"/>
    <property type="match status" value="1"/>
</dbReference>
<keyword evidence="5" id="KW-0808">Transferase</keyword>
<evidence type="ECO:0000256" key="1">
    <source>
        <dbReference type="ARBA" id="ARBA00000085"/>
    </source>
</evidence>
<keyword evidence="6 14" id="KW-0812">Transmembrane</keyword>
<dbReference type="Pfam" id="PF00672">
    <property type="entry name" value="HAMP"/>
    <property type="match status" value="1"/>
</dbReference>
<evidence type="ECO:0000256" key="2">
    <source>
        <dbReference type="ARBA" id="ARBA00004141"/>
    </source>
</evidence>
<dbReference type="SMART" id="SM00387">
    <property type="entry name" value="HATPase_c"/>
    <property type="match status" value="1"/>
</dbReference>
<dbReference type="FunFam" id="3.30.565.10:FF:000006">
    <property type="entry name" value="Sensor histidine kinase WalK"/>
    <property type="match status" value="1"/>
</dbReference>
<dbReference type="PATRIC" id="fig|1158610.3.peg.1431"/>
<feature type="domain" description="HAMP" evidence="16">
    <location>
        <begin position="53"/>
        <end position="106"/>
    </location>
</feature>
<dbReference type="eggNOG" id="COG2205">
    <property type="taxonomic scope" value="Bacteria"/>
</dbReference>
<dbReference type="PROSITE" id="PS50885">
    <property type="entry name" value="HAMP"/>
    <property type="match status" value="1"/>
</dbReference>
<evidence type="ECO:0000256" key="8">
    <source>
        <dbReference type="ARBA" id="ARBA00022989"/>
    </source>
</evidence>
<keyword evidence="7" id="KW-0418">Kinase</keyword>
<keyword evidence="10" id="KW-0843">Virulence</keyword>
<evidence type="ECO:0000256" key="6">
    <source>
        <dbReference type="ARBA" id="ARBA00022692"/>
    </source>
</evidence>
<sequence length="325" mass="37227">MLILTTFIVFTFIIYLIARFNLLSGQERFFPIFIFISAFSIIISSGVSAIVGKRILKPIAELRKSMNQVTQGDFSIQMNQVYTIDEVSDLYTDFNIMVKELGSTETLRNDFVSSVSHEFKTPITIIQGYVQLLQDSELTPEERAEFYQRILEGTQQLATLSDNILKLTKLETQNSEIEKADFRLDEQIREVILFLQPKWERRNLSLDIELPNAVYNGSEEFLYQVWLNILDNAIKYNKENGHISVKLEEKSSVFLVEIVDSGVGMTDAEAEKSFDKFYQADRSRKTEGNGLGLSLSQKIIELHKGHIRVNSKLDIGTVFVIELPK</sequence>
<dbReference type="InterPro" id="IPR036890">
    <property type="entry name" value="HATPase_C_sf"/>
</dbReference>
<comment type="caution">
    <text evidence="17">The sequence shown here is derived from an EMBL/GenBank/DDBJ whole genome shotgun (WGS) entry which is preliminary data.</text>
</comment>